<accession>A0ACC0FBX0</accession>
<name>A0ACC0FBX0_9ERIC</name>
<sequence>MGVSFKVSKIGTRFRLKSLQSETTVEEDVADSSKESSRILGNNESTTSASTRKLEVNVTGGDEDVAISENEVSFMLNLFPDGYSIGKSSEATLQDVQKCLHPYDRTSETLFSAIESGRLPGDILDDIPCKYVDGTLLCEVRDYRKFTSEAGLTVSSLDGSPIVNKVRLRMSLENVVKDIPLISDNTWTYGDLMEVESRILKALQPRLCLDPSPKLDRLCDNLVPTKLNLALCSSLRRKRLRQMPEFGVTSNNKIHGKKVCIDRVPESSNGRLGDAGPISSSVIPQHVLENLTPQNVGSSNVLPRKSFALDASVPALSLESHQPKYQMGVGNPRMMQDHVSGPVSNAQGTSLSGQDMMISSSARGKRENQDGPLSPLNKRPRHISVGPDGNQQQHMGSHMDNFQGPDSFWKNTLLQQQPIARGIQYANTGMQKYPQQMFEGGLNDEAGATQFAMAQQGLRHAKEEPVETERLDKQELNQNKNEMHMVEADRNHMDLQQSRPQQRLPQHTFIRSNISQTPWNGLGQPLDNNFRKDDQFPKRKSVQSPRVSAGGLPQSPLSSKSGEFSSGSIGPPFGPVAVSALGLSQKEKLAVTSVPAVGGTASVTSSANDSMPRQHQAQLAKRRTNSLPKTPAMSGVASPASVSNMSVPLNASSPPVGTQPLPDPIMLDRFSKLEVLATRHQINCRKNKVDEHPIRKPTPFSAAKLSLHLSNDSSSENFIDETCSMPLSKSLVGGSINACKTRVLKFGQNERVLQGNVYSVVPRIRTRMIMSAKPSDGTIALHYGDLDVGDFLAAEDYLPTLPNAHVADLLAAQLTTLMIREGYHVEDNTQPKPIRINHASNNQSNSLGIPQNNTGVEMQQYSDAVPGQPTNEVAKPINSGNASLNPTQNLPNARMLPPGNAQALQISQGLLPGVSMPGRHQQQPDQQPSLQQQQQQQNQQSLMQQQPPQFQRSSHMLGANPLSHMNSVGQNSNMPLGNLMVNKASHQIQLLQQQQQQQQQQQHQQPQQPQRKMIMGLGAAMGMGNMGNNMVGLGGLGNAMAMGGPRGIGGTAISAPSGQISGMGNVGQNQINLSQASNISNVISQQLRSGGLTQQQAQMMAAKLRMAQSRPNMLGGPQLNIGGISGARQMQQLGSMLGHTLTRTTNINQMQRTAMGPMGPPKLMPGMNPYMNQQLQQQQQQPLQLQQQQQMQQLQQQQFQQQQQQQQQETTSPLQTVVSPQQVGSPSTMGIPQQMNQQAQQQQLQQASPQQMSQRTPMSPQLSSGTMHPMSTGNPDACPASPQLSSQTLGSVGSITNSPMELQGVNKSNSVNNA</sequence>
<reference evidence="1 2" key="1">
    <citation type="journal article" date="2022" name="Plant J.">
        <title>Chromosome-level genome of Camellia lanceoleosa provides a valuable resource for understanding genome evolution and self-incompatibility.</title>
        <authorList>
            <person name="Gong W."/>
            <person name="Xiao S."/>
            <person name="Wang L."/>
            <person name="Liao Z."/>
            <person name="Chang Y."/>
            <person name="Mo W."/>
            <person name="Hu G."/>
            <person name="Li W."/>
            <person name="Zhao G."/>
            <person name="Zhu H."/>
            <person name="Hu X."/>
            <person name="Ji K."/>
            <person name="Xiang X."/>
            <person name="Song Q."/>
            <person name="Yuan D."/>
            <person name="Jin S."/>
            <person name="Zhang L."/>
        </authorList>
    </citation>
    <scope>NUCLEOTIDE SEQUENCE [LARGE SCALE GENOMIC DNA]</scope>
    <source>
        <strain evidence="1">SQ_2022a</strain>
    </source>
</reference>
<organism evidence="1 2">
    <name type="scientific">Camellia lanceoleosa</name>
    <dbReference type="NCBI Taxonomy" id="1840588"/>
    <lineage>
        <taxon>Eukaryota</taxon>
        <taxon>Viridiplantae</taxon>
        <taxon>Streptophyta</taxon>
        <taxon>Embryophyta</taxon>
        <taxon>Tracheophyta</taxon>
        <taxon>Spermatophyta</taxon>
        <taxon>Magnoliopsida</taxon>
        <taxon>eudicotyledons</taxon>
        <taxon>Gunneridae</taxon>
        <taxon>Pentapetalae</taxon>
        <taxon>asterids</taxon>
        <taxon>Ericales</taxon>
        <taxon>Theaceae</taxon>
        <taxon>Camellia</taxon>
    </lineage>
</organism>
<dbReference type="EMBL" id="CM045772">
    <property type="protein sequence ID" value="KAI7985562.1"/>
    <property type="molecule type" value="Genomic_DNA"/>
</dbReference>
<dbReference type="Proteomes" id="UP001060215">
    <property type="component" value="Chromosome 15"/>
</dbReference>
<protein>
    <submittedName>
        <fullName evidence="1">Protein PHYTOCHROME-DEPENDENT LATE-FLOWERING</fullName>
    </submittedName>
</protein>
<gene>
    <name evidence="1" type="ORF">LOK49_LG14G02194</name>
</gene>
<evidence type="ECO:0000313" key="2">
    <source>
        <dbReference type="Proteomes" id="UP001060215"/>
    </source>
</evidence>
<comment type="caution">
    <text evidence="1">The sequence shown here is derived from an EMBL/GenBank/DDBJ whole genome shotgun (WGS) entry which is preliminary data.</text>
</comment>
<evidence type="ECO:0000313" key="1">
    <source>
        <dbReference type="EMBL" id="KAI7985562.1"/>
    </source>
</evidence>
<keyword evidence="2" id="KW-1185">Reference proteome</keyword>
<proteinExistence type="predicted"/>